<dbReference type="GO" id="GO:0005737">
    <property type="term" value="C:cytoplasm"/>
    <property type="evidence" value="ECO:0007669"/>
    <property type="project" value="TreeGrafter"/>
</dbReference>
<feature type="compositionally biased region" description="Polar residues" evidence="1">
    <location>
        <begin position="385"/>
        <end position="397"/>
    </location>
</feature>
<dbReference type="PANTHER" id="PTHR43670:SF131">
    <property type="entry name" value="LRRGT00202"/>
    <property type="match status" value="1"/>
</dbReference>
<feature type="compositionally biased region" description="Polar residues" evidence="1">
    <location>
        <begin position="546"/>
        <end position="564"/>
    </location>
</feature>
<dbReference type="PRINTS" id="PR01217">
    <property type="entry name" value="PRICHEXTENSN"/>
</dbReference>
<reference evidence="2" key="1">
    <citation type="submission" date="2019-04" db="EMBL/GenBank/DDBJ databases">
        <authorList>
            <person name="Alioto T."/>
            <person name="Alioto T."/>
        </authorList>
    </citation>
    <scope>NUCLEOTIDE SEQUENCE [LARGE SCALE GENOMIC DNA]</scope>
</reference>
<feature type="compositionally biased region" description="Polar residues" evidence="1">
    <location>
        <begin position="143"/>
        <end position="157"/>
    </location>
</feature>
<protein>
    <submittedName>
        <fullName evidence="2">Uncharacterized protein</fullName>
    </submittedName>
</protein>
<evidence type="ECO:0000313" key="3">
    <source>
        <dbReference type="Proteomes" id="UP000335636"/>
    </source>
</evidence>
<dbReference type="EMBL" id="CABDUW010000862">
    <property type="protein sequence ID" value="VTJ76123.1"/>
    <property type="molecule type" value="Genomic_DNA"/>
</dbReference>
<feature type="compositionally biased region" description="Polar residues" evidence="1">
    <location>
        <begin position="571"/>
        <end position="589"/>
    </location>
</feature>
<feature type="compositionally biased region" description="Polar residues" evidence="1">
    <location>
        <begin position="469"/>
        <end position="478"/>
    </location>
</feature>
<gene>
    <name evidence="2" type="ORF">MONAX_5E047054</name>
</gene>
<dbReference type="Proteomes" id="UP000335636">
    <property type="component" value="Unassembled WGS sequence"/>
</dbReference>
<accession>A0A5E4C2L0</accession>
<feature type="compositionally biased region" description="Basic residues" evidence="1">
    <location>
        <begin position="446"/>
        <end position="458"/>
    </location>
</feature>
<evidence type="ECO:0000256" key="1">
    <source>
        <dbReference type="SAM" id="MobiDB-lite"/>
    </source>
</evidence>
<comment type="caution">
    <text evidence="2">The sequence shown here is derived from an EMBL/GenBank/DDBJ whole genome shotgun (WGS) entry which is preliminary data.</text>
</comment>
<organism evidence="2 3">
    <name type="scientific">Marmota monax</name>
    <name type="common">Woodchuck</name>
    <dbReference type="NCBI Taxonomy" id="9995"/>
    <lineage>
        <taxon>Eukaryota</taxon>
        <taxon>Metazoa</taxon>
        <taxon>Chordata</taxon>
        <taxon>Craniata</taxon>
        <taxon>Vertebrata</taxon>
        <taxon>Euteleostomi</taxon>
        <taxon>Mammalia</taxon>
        <taxon>Eutheria</taxon>
        <taxon>Euarchontoglires</taxon>
        <taxon>Glires</taxon>
        <taxon>Rodentia</taxon>
        <taxon>Sciuromorpha</taxon>
        <taxon>Sciuridae</taxon>
        <taxon>Xerinae</taxon>
        <taxon>Marmotini</taxon>
        <taxon>Marmota</taxon>
    </lineage>
</organism>
<feature type="compositionally biased region" description="Basic and acidic residues" evidence="1">
    <location>
        <begin position="72"/>
        <end position="84"/>
    </location>
</feature>
<feature type="region of interest" description="Disordered" evidence="1">
    <location>
        <begin position="238"/>
        <end position="603"/>
    </location>
</feature>
<feature type="compositionally biased region" description="Polar residues" evidence="1">
    <location>
        <begin position="521"/>
        <end position="539"/>
    </location>
</feature>
<evidence type="ECO:0000313" key="2">
    <source>
        <dbReference type="EMBL" id="VTJ76123.1"/>
    </source>
</evidence>
<dbReference type="PANTHER" id="PTHR43670">
    <property type="entry name" value="HEAT SHOCK PROTEIN 26"/>
    <property type="match status" value="1"/>
</dbReference>
<keyword evidence="3" id="KW-1185">Reference proteome</keyword>
<feature type="region of interest" description="Disordered" evidence="1">
    <location>
        <begin position="31"/>
        <end position="157"/>
    </location>
</feature>
<dbReference type="AlphaFoldDB" id="A0A5E4C2L0"/>
<feature type="compositionally biased region" description="Acidic residues" evidence="1">
    <location>
        <begin position="85"/>
        <end position="117"/>
    </location>
</feature>
<sequence length="603" mass="64489">MFGPSTAVRIPPPGRRPLLLPSVPQLIHHAEGPMTPSCCPIGASKEAELRAQEQQEGGQIHQDEEEEEEEEEKLKEKKEEKLEEEKDEEEEEKKDEEEEELEEEEEEKVEKEEEEDTRGDLSALEPSSWPPEGNILPERAQVSPKNLSSGSPTTCSSHCPAQGVLALLKAEGPSMLHKWTQEPVDLPVSPASQDAIQGEQGLKPTCVLAQSWPSLTAASKRPHKRKQLMPVALPSLISWHQDGLPPPAKRPRLCTNGTLRRVQSARSNHVEPEAEVAQGGREAPPPPPPLPSSFPPPLPSLFPPPPPPPPLPSFPPPPPPPLPPPFPPPPSPFPLPPPPIPPPPTPFPAPPPLPPPNVPSPLAAPPAAPLPPPPHSFPRPTPVPSTRNPNTQGQHSVPPTLIAMPSAHHSKHPAVLPEDTAMDTTPPSMAVIFPSSASSDSSGPHRSVHRHRQHRKPAKGPVFPGPPTLQFSQPNPNLSHPIVPPPTPQPALGNHGKARKRKRASLPNAPVVTMLPVKVHSPSSTLAQRASAPPTSQAASEEPMDTTPSTLAQRASAPPTSQAASEEPMDTTPSTLAQRASAPPTSQAASEEPMDTTPSTLAR</sequence>
<name>A0A5E4C2L0_MARMO</name>
<feature type="compositionally biased region" description="Pro residues" evidence="1">
    <location>
        <begin position="283"/>
        <end position="383"/>
    </location>
</feature>
<proteinExistence type="predicted"/>